<dbReference type="EMBL" id="JAEFCI010010136">
    <property type="protein sequence ID" value="KAG5457405.1"/>
    <property type="molecule type" value="Genomic_DNA"/>
</dbReference>
<feature type="region of interest" description="Disordered" evidence="1">
    <location>
        <begin position="49"/>
        <end position="140"/>
    </location>
</feature>
<organism evidence="2 3">
    <name type="scientific">Olpidium bornovanus</name>
    <dbReference type="NCBI Taxonomy" id="278681"/>
    <lineage>
        <taxon>Eukaryota</taxon>
        <taxon>Fungi</taxon>
        <taxon>Fungi incertae sedis</taxon>
        <taxon>Olpidiomycota</taxon>
        <taxon>Olpidiomycotina</taxon>
        <taxon>Olpidiomycetes</taxon>
        <taxon>Olpidiales</taxon>
        <taxon>Olpidiaceae</taxon>
        <taxon>Olpidium</taxon>
    </lineage>
</organism>
<protein>
    <submittedName>
        <fullName evidence="2">Uncharacterized protein</fullName>
    </submittedName>
</protein>
<keyword evidence="3" id="KW-1185">Reference proteome</keyword>
<evidence type="ECO:0000313" key="3">
    <source>
        <dbReference type="Proteomes" id="UP000673691"/>
    </source>
</evidence>
<dbReference type="Proteomes" id="UP000673691">
    <property type="component" value="Unassembled WGS sequence"/>
</dbReference>
<gene>
    <name evidence="2" type="ORF">BJ554DRAFT_2595</name>
</gene>
<comment type="caution">
    <text evidence="2">The sequence shown here is derived from an EMBL/GenBank/DDBJ whole genome shotgun (WGS) entry which is preliminary data.</text>
</comment>
<reference evidence="2 3" key="1">
    <citation type="journal article" name="Sci. Rep.">
        <title>Genome-scale phylogenetic analyses confirm Olpidium as the closest living zoosporic fungus to the non-flagellated, terrestrial fungi.</title>
        <authorList>
            <person name="Chang Y."/>
            <person name="Rochon D."/>
            <person name="Sekimoto S."/>
            <person name="Wang Y."/>
            <person name="Chovatia M."/>
            <person name="Sandor L."/>
            <person name="Salamov A."/>
            <person name="Grigoriev I.V."/>
            <person name="Stajich J.E."/>
            <person name="Spatafora J.W."/>
        </authorList>
    </citation>
    <scope>NUCLEOTIDE SEQUENCE [LARGE SCALE GENOMIC DNA]</scope>
    <source>
        <strain evidence="2">S191</strain>
    </source>
</reference>
<evidence type="ECO:0000256" key="1">
    <source>
        <dbReference type="SAM" id="MobiDB-lite"/>
    </source>
</evidence>
<dbReference type="AlphaFoldDB" id="A0A8H7ZQJ4"/>
<proteinExistence type="predicted"/>
<accession>A0A8H7ZQJ4</accession>
<sequence>MTAGAYQVPVLVSFDLATWAVFMAGSLLVPYRALAPPPPPSLLRCARKQETRPRQTLPLSAFPRPSRTRTRARARSAPQVSRLVRPRFAPFSSPSRQSSKAAGVSSRGDRKPRPTLIRRHILSSGPPGQQVPLGSSPQVRRVQHDPFRVRELRRDAELDRVDVNIRGRRRVLAARRAAVREDVDPGVADLVNGDVGARGLGGRGHYGFRRIPRTWNRQRFLPSHIPPFPLLSCLFARVGGIQNRGTARDKRPHL</sequence>
<name>A0A8H7ZQJ4_9FUNG</name>
<evidence type="ECO:0000313" key="2">
    <source>
        <dbReference type="EMBL" id="KAG5457405.1"/>
    </source>
</evidence>